<name>A0ABS6AQQ0_9NOCA</name>
<keyword evidence="3" id="KW-1185">Reference proteome</keyword>
<sequence length="134" mass="13060">MQSVSVPPPGSACGAERSESVGHCLPGAAVLDTRYAESELPHAVLASEVPSTQSPAATGAATGAEVFVVVVLVVVEGDAADDSVGSGAAAGVREPEALGADRVLGVLVDFGVVGAVVVGSVEVVVALALVLWAS</sequence>
<dbReference type="RefSeq" id="WP_215915225.1">
    <property type="nucleotide sequence ID" value="NZ_JAHKNI010000001.1"/>
</dbReference>
<protein>
    <submittedName>
        <fullName evidence="2">Uncharacterized protein</fullName>
    </submittedName>
</protein>
<keyword evidence="1" id="KW-1133">Transmembrane helix</keyword>
<keyword evidence="1" id="KW-0472">Membrane</keyword>
<evidence type="ECO:0000313" key="2">
    <source>
        <dbReference type="EMBL" id="MBU3060347.1"/>
    </source>
</evidence>
<feature type="transmembrane region" description="Helical" evidence="1">
    <location>
        <begin position="110"/>
        <end position="133"/>
    </location>
</feature>
<gene>
    <name evidence="2" type="ORF">KO481_02275</name>
</gene>
<evidence type="ECO:0000313" key="3">
    <source>
        <dbReference type="Proteomes" id="UP000733379"/>
    </source>
</evidence>
<keyword evidence="1" id="KW-0812">Transmembrane</keyword>
<reference evidence="2 3" key="1">
    <citation type="submission" date="2021-06" db="EMBL/GenBank/DDBJ databases">
        <title>Actinomycetes sequencing.</title>
        <authorList>
            <person name="Shan Q."/>
        </authorList>
    </citation>
    <scope>NUCLEOTIDE SEQUENCE [LARGE SCALE GENOMIC DNA]</scope>
    <source>
        <strain evidence="2 3">NEAU-G5</strain>
    </source>
</reference>
<organism evidence="2 3">
    <name type="scientific">Nocardia albiluteola</name>
    <dbReference type="NCBI Taxonomy" id="2842303"/>
    <lineage>
        <taxon>Bacteria</taxon>
        <taxon>Bacillati</taxon>
        <taxon>Actinomycetota</taxon>
        <taxon>Actinomycetes</taxon>
        <taxon>Mycobacteriales</taxon>
        <taxon>Nocardiaceae</taxon>
        <taxon>Nocardia</taxon>
    </lineage>
</organism>
<proteinExistence type="predicted"/>
<dbReference type="EMBL" id="JAHKNI010000001">
    <property type="protein sequence ID" value="MBU3060347.1"/>
    <property type="molecule type" value="Genomic_DNA"/>
</dbReference>
<dbReference type="Proteomes" id="UP000733379">
    <property type="component" value="Unassembled WGS sequence"/>
</dbReference>
<accession>A0ABS6AQQ0</accession>
<evidence type="ECO:0000256" key="1">
    <source>
        <dbReference type="SAM" id="Phobius"/>
    </source>
</evidence>
<comment type="caution">
    <text evidence="2">The sequence shown here is derived from an EMBL/GenBank/DDBJ whole genome shotgun (WGS) entry which is preliminary data.</text>
</comment>